<accession>K4LST6</accession>
<keyword evidence="2" id="KW-1185">Reference proteome</keyword>
<reference evidence="1 2" key="1">
    <citation type="journal article" date="2012" name="BMC Genomics">
        <title>Genome-guided analysis of physiological and morphological traits of the fermentative acetate oxidizer Thermacetogenium phaeum.</title>
        <authorList>
            <person name="Oehler D."/>
            <person name="Poehlein A."/>
            <person name="Leimbach A."/>
            <person name="Muller N."/>
            <person name="Daniel R."/>
            <person name="Gottschalk G."/>
            <person name="Schink B."/>
        </authorList>
    </citation>
    <scope>NUCLEOTIDE SEQUENCE [LARGE SCALE GENOMIC DNA]</scope>
    <source>
        <strain evidence="2">ATCC BAA-254 / DSM 26808 / PB</strain>
    </source>
</reference>
<dbReference type="AlphaFoldDB" id="K4LST6"/>
<organism evidence="1 2">
    <name type="scientific">Thermacetogenium phaeum (strain ATCC BAA-254 / DSM 26808 / PB)</name>
    <dbReference type="NCBI Taxonomy" id="1089553"/>
    <lineage>
        <taxon>Bacteria</taxon>
        <taxon>Bacillati</taxon>
        <taxon>Bacillota</taxon>
        <taxon>Clostridia</taxon>
        <taxon>Thermoanaerobacterales</taxon>
        <taxon>Thermoanaerobacteraceae</taxon>
        <taxon>Thermacetogenium</taxon>
    </lineage>
</organism>
<protein>
    <submittedName>
        <fullName evidence="1">Uncharacterized protein</fullName>
    </submittedName>
</protein>
<evidence type="ECO:0000313" key="2">
    <source>
        <dbReference type="Proteomes" id="UP000000467"/>
    </source>
</evidence>
<proteinExistence type="predicted"/>
<gene>
    <name evidence="1" type="ordered locus">Tph_c08990</name>
</gene>
<dbReference type="Proteomes" id="UP000000467">
    <property type="component" value="Chromosome"/>
</dbReference>
<evidence type="ECO:0000313" key="1">
    <source>
        <dbReference type="EMBL" id="AFV11129.1"/>
    </source>
</evidence>
<name>K4LST6_THEPS</name>
<dbReference type="STRING" id="1089553.Tph_c08990"/>
<dbReference type="EMBL" id="CP003732">
    <property type="protein sequence ID" value="AFV11129.1"/>
    <property type="molecule type" value="Genomic_DNA"/>
</dbReference>
<dbReference type="KEGG" id="tpz:Tph_c08990"/>
<dbReference type="HOGENOM" id="CLU_3067185_0_0_9"/>
<sequence>MLRLNFQYRCKSQEGSYRLQEEGTACVFARWLGMDTVPGFHLLLVLPGCSSCP</sequence>